<feature type="compositionally biased region" description="Basic and acidic residues" evidence="4">
    <location>
        <begin position="16"/>
        <end position="30"/>
    </location>
</feature>
<dbReference type="InterPro" id="IPR031826">
    <property type="entry name" value="IC97/Casc1_N"/>
</dbReference>
<evidence type="ECO:0000256" key="3">
    <source>
        <dbReference type="SAM" id="Coils"/>
    </source>
</evidence>
<comment type="similarity">
    <text evidence="1">Belongs to the DNAI7 family.</text>
</comment>
<gene>
    <name evidence="7" type="primary">DNAI7</name>
</gene>
<evidence type="ECO:0000256" key="2">
    <source>
        <dbReference type="ARBA" id="ARBA00024414"/>
    </source>
</evidence>
<feature type="region of interest" description="Disordered" evidence="4">
    <location>
        <begin position="1"/>
        <end position="30"/>
    </location>
</feature>
<dbReference type="PRINTS" id="PR02043">
    <property type="entry name" value="CANCERSCCP1"/>
</dbReference>
<evidence type="ECO:0000313" key="8">
    <source>
        <dbReference type="Proteomes" id="UP000008672"/>
    </source>
</evidence>
<feature type="domain" description="CASC1 C-terminal" evidence="5">
    <location>
        <begin position="486"/>
        <end position="651"/>
    </location>
</feature>
<feature type="domain" description="IC97/Casc1 N-terminal" evidence="6">
    <location>
        <begin position="31"/>
        <end position="233"/>
    </location>
</feature>
<sequence>STTGSAGASKKGKKLSKAERERLKKEEEERRHIEEVLEEARLKAEKEEAERLERERQAKEERERLEIKERECRNDELAELRQLIEGKLIAAKTTHSKNRAIVKRNRYMLCDGSPDPAIPQEINTFINLWRESKDVNIKTVLDKSKTVLILISELEFLLSNTPASELNESQATQYRSTILELQKVLLEKYNEATKYMLMRASAMANIETGYMETVIVDENITLCLWANLSRNSRFKGCNFSENKISFELPKPLTVCAIAVRIFHARYDHLSNLCHTFYPRKKRIPLVGESEINQSEKKEEEERPTEEGPMEGKEFPPVTEDETKLEDTEGVMLQTLLFFPKRRKEGKSLIHPSLPAGVAVVHSINRGNKKAVAELEEEEEEEEILENDVVDLRQYITLGGVYYFDLVKLPPQPKQIKGWTIVELLDSGLEFFPYPSETLKNNSSNVKIEEKENETLALPPVGVTIKLPENVMFFETPQIARWDNTGKQWKTDCISNLVYDEENKMMSFRMNTFYHFTLIQDTHLNMPYQSWELRPNNNNEAVLTVFAALIEIEIQIRHDHCQLNSLLGEENNRLSEIKGKWMTPQALITAMKNVGVNIFPAQDTYKYVSIIAKDQHAEQAAYEQMSLLSPAFGFSWSKWNLKAGYHHIVLKVSEHLKPGLIANRDWSLYMLSAERIQKLKITEFSEKFSDDLANGSEFHSSLYHMFKDVASSTAIDRIKSADPLFVDCVLQLLKAIRVLTFS</sequence>
<proteinExistence type="inferred from homology"/>
<dbReference type="AlphaFoldDB" id="H3BCR0"/>
<dbReference type="InterPro" id="IPR022110">
    <property type="entry name" value="CASC1_C"/>
</dbReference>
<reference evidence="7" key="3">
    <citation type="submission" date="2025-09" db="UniProtKB">
        <authorList>
            <consortium name="Ensembl"/>
        </authorList>
    </citation>
    <scope>IDENTIFICATION</scope>
</reference>
<protein>
    <recommendedName>
        <fullName evidence="2">Dynein axonemal intermediate chain 7</fullName>
    </recommendedName>
</protein>
<organism evidence="7 8">
    <name type="scientific">Latimeria chalumnae</name>
    <name type="common">Coelacanth</name>
    <dbReference type="NCBI Taxonomy" id="7897"/>
    <lineage>
        <taxon>Eukaryota</taxon>
        <taxon>Metazoa</taxon>
        <taxon>Chordata</taxon>
        <taxon>Craniata</taxon>
        <taxon>Vertebrata</taxon>
        <taxon>Euteleostomi</taxon>
        <taxon>Coelacanthiformes</taxon>
        <taxon>Coelacanthidae</taxon>
        <taxon>Latimeria</taxon>
    </lineage>
</organism>
<dbReference type="EMBL" id="AFYH01038989">
    <property type="status" value="NOT_ANNOTATED_CDS"/>
    <property type="molecule type" value="Genomic_DNA"/>
</dbReference>
<dbReference type="Pfam" id="PF12366">
    <property type="entry name" value="Casc1_C"/>
    <property type="match status" value="1"/>
</dbReference>
<dbReference type="PANTHER" id="PTHR20929">
    <property type="entry name" value="LUNG ADENOMA SUSCEPTIBILITY 1-RELATED"/>
    <property type="match status" value="1"/>
</dbReference>
<dbReference type="EMBL" id="AFYH01038991">
    <property type="status" value="NOT_ANNOTATED_CDS"/>
    <property type="molecule type" value="Genomic_DNA"/>
</dbReference>
<name>H3BCR0_LATCH</name>
<dbReference type="Proteomes" id="UP000008672">
    <property type="component" value="Unassembled WGS sequence"/>
</dbReference>
<feature type="region of interest" description="Disordered" evidence="4">
    <location>
        <begin position="287"/>
        <end position="323"/>
    </location>
</feature>
<dbReference type="GO" id="GO:0008017">
    <property type="term" value="F:microtubule binding"/>
    <property type="evidence" value="ECO:0007669"/>
    <property type="project" value="TreeGrafter"/>
</dbReference>
<dbReference type="GO" id="GO:0005930">
    <property type="term" value="C:axoneme"/>
    <property type="evidence" value="ECO:0007669"/>
    <property type="project" value="TreeGrafter"/>
</dbReference>
<dbReference type="GeneTree" id="ENSGT00390000004708"/>
<evidence type="ECO:0000256" key="1">
    <source>
        <dbReference type="ARBA" id="ARBA00024332"/>
    </source>
</evidence>
<dbReference type="GO" id="GO:0048487">
    <property type="term" value="F:beta-tubulin binding"/>
    <property type="evidence" value="ECO:0007669"/>
    <property type="project" value="TreeGrafter"/>
</dbReference>
<dbReference type="EMBL" id="AFYH01038987">
    <property type="status" value="NOT_ANNOTATED_CDS"/>
    <property type="molecule type" value="Genomic_DNA"/>
</dbReference>
<dbReference type="Ensembl" id="ENSLACT00000019819.1">
    <property type="protein sequence ID" value="ENSLACP00000019681.1"/>
    <property type="gene ID" value="ENSLACG00000017304.2"/>
</dbReference>
<dbReference type="EMBL" id="AFYH01038988">
    <property type="status" value="NOT_ANNOTATED_CDS"/>
    <property type="molecule type" value="Genomic_DNA"/>
</dbReference>
<dbReference type="EMBL" id="AFYH01038990">
    <property type="status" value="NOT_ANNOTATED_CDS"/>
    <property type="molecule type" value="Genomic_DNA"/>
</dbReference>
<reference evidence="7" key="2">
    <citation type="submission" date="2025-08" db="UniProtKB">
        <authorList>
            <consortium name="Ensembl"/>
        </authorList>
    </citation>
    <scope>IDENTIFICATION</scope>
</reference>
<dbReference type="InterPro" id="IPR023247">
    <property type="entry name" value="IC97/Dnai7-like"/>
</dbReference>
<evidence type="ECO:0000313" key="7">
    <source>
        <dbReference type="Ensembl" id="ENSLACP00000019681.1"/>
    </source>
</evidence>
<evidence type="ECO:0000259" key="5">
    <source>
        <dbReference type="Pfam" id="PF12366"/>
    </source>
</evidence>
<evidence type="ECO:0000256" key="4">
    <source>
        <dbReference type="SAM" id="MobiDB-lite"/>
    </source>
</evidence>
<accession>H3BCR0</accession>
<reference evidence="8" key="1">
    <citation type="submission" date="2011-08" db="EMBL/GenBank/DDBJ databases">
        <title>The draft genome of Latimeria chalumnae.</title>
        <authorList>
            <person name="Di Palma F."/>
            <person name="Alfoldi J."/>
            <person name="Johnson J."/>
            <person name="Berlin A."/>
            <person name="Gnerre S."/>
            <person name="Jaffe D."/>
            <person name="MacCallum I."/>
            <person name="Young S."/>
            <person name="Walker B.J."/>
            <person name="Lander E."/>
            <person name="Lindblad-Toh K."/>
        </authorList>
    </citation>
    <scope>NUCLEOTIDE SEQUENCE [LARGE SCALE GENOMIC DNA]</scope>
    <source>
        <strain evidence="8">Wild caught</strain>
    </source>
</reference>
<dbReference type="Pfam" id="PF15927">
    <property type="entry name" value="Casc1_N"/>
    <property type="match status" value="1"/>
</dbReference>
<dbReference type="PANTHER" id="PTHR20929:SF11">
    <property type="entry name" value="DYNEIN AXONEMAL INTERMEDIATE CHAIN 7"/>
    <property type="match status" value="1"/>
</dbReference>
<keyword evidence="8" id="KW-1185">Reference proteome</keyword>
<keyword evidence="3" id="KW-0175">Coiled coil</keyword>
<evidence type="ECO:0000259" key="6">
    <source>
        <dbReference type="Pfam" id="PF15927"/>
    </source>
</evidence>
<feature type="coiled-coil region" evidence="3">
    <location>
        <begin position="360"/>
        <end position="394"/>
    </location>
</feature>